<gene>
    <name evidence="1" type="ORF">BC781_10458</name>
</gene>
<dbReference type="PROSITE" id="PS51257">
    <property type="entry name" value="PROKAR_LIPOPROTEIN"/>
    <property type="match status" value="1"/>
</dbReference>
<organism evidence="1 2">
    <name type="scientific">Sediminitomix flava</name>
    <dbReference type="NCBI Taxonomy" id="379075"/>
    <lineage>
        <taxon>Bacteria</taxon>
        <taxon>Pseudomonadati</taxon>
        <taxon>Bacteroidota</taxon>
        <taxon>Cytophagia</taxon>
        <taxon>Cytophagales</taxon>
        <taxon>Flammeovirgaceae</taxon>
        <taxon>Sediminitomix</taxon>
    </lineage>
</organism>
<protein>
    <recommendedName>
        <fullName evidence="3">Calx-beta domain-containing protein</fullName>
    </recommendedName>
</protein>
<evidence type="ECO:0000313" key="1">
    <source>
        <dbReference type="EMBL" id="PWJ40799.1"/>
    </source>
</evidence>
<evidence type="ECO:0000313" key="2">
    <source>
        <dbReference type="Proteomes" id="UP000245535"/>
    </source>
</evidence>
<dbReference type="AlphaFoldDB" id="A0A315Z8M7"/>
<dbReference type="EMBL" id="QGDO01000004">
    <property type="protein sequence ID" value="PWJ40799.1"/>
    <property type="molecule type" value="Genomic_DNA"/>
</dbReference>
<name>A0A315Z8M7_SEDFL</name>
<dbReference type="InterPro" id="IPR038081">
    <property type="entry name" value="CalX-like_sf"/>
</dbReference>
<reference evidence="1 2" key="1">
    <citation type="submission" date="2018-03" db="EMBL/GenBank/DDBJ databases">
        <title>Genomic Encyclopedia of Archaeal and Bacterial Type Strains, Phase II (KMG-II): from individual species to whole genera.</title>
        <authorList>
            <person name="Goeker M."/>
        </authorList>
    </citation>
    <scope>NUCLEOTIDE SEQUENCE [LARGE SCALE GENOMIC DNA]</scope>
    <source>
        <strain evidence="1 2">DSM 28229</strain>
    </source>
</reference>
<comment type="caution">
    <text evidence="1">The sequence shown here is derived from an EMBL/GenBank/DDBJ whole genome shotgun (WGS) entry which is preliminary data.</text>
</comment>
<dbReference type="SUPFAM" id="SSF141072">
    <property type="entry name" value="CalX-like"/>
    <property type="match status" value="1"/>
</dbReference>
<keyword evidence="2" id="KW-1185">Reference proteome</keyword>
<sequence>MALHRITKGLFKYALIIPLMMGMIACEDDSETSLKLAVGFEETSLELKEQASLPVKLPIRITGRNEVSGDVTISYEVQGAGWDSRLRDMNNGQVVLTEEQFVTYVELYSIDNAVLDDDAEFSVAITAVNNGSASLAIGGDYDSQSAMVKILNNDIEGQFNPCTQLGNQIFGSQKAMRFEDTAFGGTYSGDVVIDVEAPDNWDSEDKCTRLKLSGDLINYGGRDDSMEIVINEEDGTVEIPAQYLGEGSFGHIWIKSETPGTYNATEGTIEVKVLYVDSASASDTAETANFAYTATLIVG</sequence>
<dbReference type="Gene3D" id="2.60.40.2030">
    <property type="match status" value="1"/>
</dbReference>
<dbReference type="Proteomes" id="UP000245535">
    <property type="component" value="Unassembled WGS sequence"/>
</dbReference>
<proteinExistence type="predicted"/>
<accession>A0A315Z8M7</accession>
<evidence type="ECO:0008006" key="3">
    <source>
        <dbReference type="Google" id="ProtNLM"/>
    </source>
</evidence>
<dbReference type="RefSeq" id="WP_109619551.1">
    <property type="nucleotide sequence ID" value="NZ_QGDO01000004.1"/>
</dbReference>